<gene>
    <name evidence="1" type="ORF">C1SCF055_LOCUS11335</name>
</gene>
<name>A0A9P1C1I8_9DINO</name>
<comment type="caution">
    <text evidence="1">The sequence shown here is derived from an EMBL/GenBank/DDBJ whole genome shotgun (WGS) entry which is preliminary data.</text>
</comment>
<evidence type="ECO:0000313" key="2">
    <source>
        <dbReference type="EMBL" id="CAL4771059.1"/>
    </source>
</evidence>
<keyword evidence="3" id="KW-1185">Reference proteome</keyword>
<feature type="non-terminal residue" evidence="1">
    <location>
        <position position="516"/>
    </location>
</feature>
<evidence type="ECO:0000313" key="3">
    <source>
        <dbReference type="Proteomes" id="UP001152797"/>
    </source>
</evidence>
<dbReference type="EMBL" id="CAMXCT010000833">
    <property type="protein sequence ID" value="CAI3983747.1"/>
    <property type="molecule type" value="Genomic_DNA"/>
</dbReference>
<reference evidence="2 3" key="2">
    <citation type="submission" date="2024-05" db="EMBL/GenBank/DDBJ databases">
        <authorList>
            <person name="Chen Y."/>
            <person name="Shah S."/>
            <person name="Dougan E. K."/>
            <person name="Thang M."/>
            <person name="Chan C."/>
        </authorList>
    </citation>
    <scope>NUCLEOTIDE SEQUENCE [LARGE SCALE GENOMIC DNA]</scope>
</reference>
<proteinExistence type="predicted"/>
<dbReference type="AlphaFoldDB" id="A0A9P1C1I8"/>
<organism evidence="1">
    <name type="scientific">Cladocopium goreaui</name>
    <dbReference type="NCBI Taxonomy" id="2562237"/>
    <lineage>
        <taxon>Eukaryota</taxon>
        <taxon>Sar</taxon>
        <taxon>Alveolata</taxon>
        <taxon>Dinophyceae</taxon>
        <taxon>Suessiales</taxon>
        <taxon>Symbiodiniaceae</taxon>
        <taxon>Cladocopium</taxon>
    </lineage>
</organism>
<dbReference type="EMBL" id="CAMXCT030000833">
    <property type="protein sequence ID" value="CAL4771059.1"/>
    <property type="molecule type" value="Genomic_DNA"/>
</dbReference>
<accession>A0A9P1C1I8</accession>
<evidence type="ECO:0000313" key="1">
    <source>
        <dbReference type="EMBL" id="CAI3983747.1"/>
    </source>
</evidence>
<sequence>MASFTSSGLPVVLDVSRVLPRWLPHLKCAIAHLMKCCRYGSKRLWCPAALRHLQWHLQWRRSQSDPRAFAVEAKQARREIEEAPPVASAVAPRTVELDGDRSWSDLLAFAVEARQARREIEEMERANQSQPTSLALVPAAREVQPLAPVSGMMPMVQPMVPVQSLQMCVDMSRSLQAKTEELMESQMDKVKLQSMLEMQRKEKKGRGCDMKRWEVAAKGEAAEEEPETMAQEPETMAQEPEAIVPEDDALHGARVQHIPSALMRCRGGRWRDAVVAEHGVHAPLQQHGRPHHISSHAAVREGRVLSSELERKETAESQAAMLRAQKEWKKGTKKFTDQKKQQGSNFQLRPDQWEEIRKIFTQCWPFPSDATTNKTLLLMSWWFRTASRPGFSRGPVETCPCGASRALCPPSCAPPSRLHTGITPLASMEQSLMNAAAFCHELPRYHFLVKKALEVLLEETTHPQQRKTVTNTSFASSSPTATHSKETCSFEHLDKCRQTLLDYSRLNPEARFLASE</sequence>
<reference evidence="1" key="1">
    <citation type="submission" date="2022-10" db="EMBL/GenBank/DDBJ databases">
        <authorList>
            <person name="Chen Y."/>
            <person name="Dougan E. K."/>
            <person name="Chan C."/>
            <person name="Rhodes N."/>
            <person name="Thang M."/>
        </authorList>
    </citation>
    <scope>NUCLEOTIDE SEQUENCE</scope>
</reference>
<protein>
    <submittedName>
        <fullName evidence="1">Uncharacterized protein</fullName>
    </submittedName>
</protein>
<dbReference type="EMBL" id="CAMXCT020000833">
    <property type="protein sequence ID" value="CAL1137122.1"/>
    <property type="molecule type" value="Genomic_DNA"/>
</dbReference>
<dbReference type="Proteomes" id="UP001152797">
    <property type="component" value="Unassembled WGS sequence"/>
</dbReference>